<keyword evidence="1" id="KW-0175">Coiled coil</keyword>
<feature type="coiled-coil region" evidence="1">
    <location>
        <begin position="84"/>
        <end position="121"/>
    </location>
</feature>
<accession>A0A9P7KEF6</accession>
<protein>
    <submittedName>
        <fullName evidence="3">Uncharacterized protein</fullName>
    </submittedName>
</protein>
<proteinExistence type="predicted"/>
<dbReference type="AlphaFoldDB" id="A0A9P7KEF6"/>
<evidence type="ECO:0000313" key="4">
    <source>
        <dbReference type="Proteomes" id="UP000717328"/>
    </source>
</evidence>
<evidence type="ECO:0000256" key="1">
    <source>
        <dbReference type="SAM" id="Coils"/>
    </source>
</evidence>
<evidence type="ECO:0000313" key="3">
    <source>
        <dbReference type="EMBL" id="KAG5647533.1"/>
    </source>
</evidence>
<feature type="non-terminal residue" evidence="3">
    <location>
        <position position="349"/>
    </location>
</feature>
<gene>
    <name evidence="3" type="ORF">H0H81_007686</name>
</gene>
<comment type="caution">
    <text evidence="3">The sequence shown here is derived from an EMBL/GenBank/DDBJ whole genome shotgun (WGS) entry which is preliminary data.</text>
</comment>
<evidence type="ECO:0000256" key="2">
    <source>
        <dbReference type="SAM" id="MobiDB-lite"/>
    </source>
</evidence>
<dbReference type="Proteomes" id="UP000717328">
    <property type="component" value="Unassembled WGS sequence"/>
</dbReference>
<feature type="region of interest" description="Disordered" evidence="2">
    <location>
        <begin position="1"/>
        <end position="21"/>
    </location>
</feature>
<reference evidence="3" key="1">
    <citation type="submission" date="2021-02" db="EMBL/GenBank/DDBJ databases">
        <authorList>
            <person name="Nieuwenhuis M."/>
            <person name="Van De Peppel L.J.J."/>
        </authorList>
    </citation>
    <scope>NUCLEOTIDE SEQUENCE</scope>
    <source>
        <strain evidence="3">D49</strain>
    </source>
</reference>
<keyword evidence="4" id="KW-1185">Reference proteome</keyword>
<sequence length="349" mass="38617">SPTLEQNDRTDDKDQSNHRGIDQFEGQSDALEWTNIPPFKLGDLVHGRSEVMAGLVKDESNTGINEVDAPAFRSMIALLVLDSAKEFQHNREEMRKMRQELQKTREVYSEVLERLAIAEQANSVARQLILAQGTEAANFRERERTLTHHMLIQHRRIQRLEGVLVDPPLQRDPELAVAELEDPPPIPPMEFVQETQTELPGPLPVLVPELAHSKDTEDHEALPVSTAVYVDLTEDTDGHCEEEIPESVTGPPGKDAEHQPQIISPSPVAVNSCALVAYSPSPPPERPGPTIANPSPCHSDAIEASDTVQTCAPTSLHDNVTFSEPHVTHIGTPIPAPTMLGRRFVTRTY</sequence>
<organism evidence="3 4">
    <name type="scientific">Sphagnurus paluster</name>
    <dbReference type="NCBI Taxonomy" id="117069"/>
    <lineage>
        <taxon>Eukaryota</taxon>
        <taxon>Fungi</taxon>
        <taxon>Dikarya</taxon>
        <taxon>Basidiomycota</taxon>
        <taxon>Agaricomycotina</taxon>
        <taxon>Agaricomycetes</taxon>
        <taxon>Agaricomycetidae</taxon>
        <taxon>Agaricales</taxon>
        <taxon>Tricholomatineae</taxon>
        <taxon>Lyophyllaceae</taxon>
        <taxon>Sphagnurus</taxon>
    </lineage>
</organism>
<feature type="region of interest" description="Disordered" evidence="2">
    <location>
        <begin position="240"/>
        <end position="261"/>
    </location>
</feature>
<reference evidence="3" key="2">
    <citation type="submission" date="2021-10" db="EMBL/GenBank/DDBJ databases">
        <title>Phylogenomics reveals ancestral predisposition of the termite-cultivated fungus Termitomyces towards a domesticated lifestyle.</title>
        <authorList>
            <person name="Auxier B."/>
            <person name="Grum-Grzhimaylo A."/>
            <person name="Cardenas M.E."/>
            <person name="Lodge J.D."/>
            <person name="Laessoe T."/>
            <person name="Pedersen O."/>
            <person name="Smith M.E."/>
            <person name="Kuyper T.W."/>
            <person name="Franco-Molano E.A."/>
            <person name="Baroni T.J."/>
            <person name="Aanen D.K."/>
        </authorList>
    </citation>
    <scope>NUCLEOTIDE SEQUENCE</scope>
    <source>
        <strain evidence="3">D49</strain>
    </source>
</reference>
<dbReference type="EMBL" id="JABCKI010002056">
    <property type="protein sequence ID" value="KAG5647533.1"/>
    <property type="molecule type" value="Genomic_DNA"/>
</dbReference>
<name>A0A9P7KEF6_9AGAR</name>